<feature type="transmembrane region" description="Helical" evidence="1">
    <location>
        <begin position="92"/>
        <end position="111"/>
    </location>
</feature>
<feature type="transmembrane region" description="Helical" evidence="1">
    <location>
        <begin position="188"/>
        <end position="211"/>
    </location>
</feature>
<keyword evidence="1" id="KW-0812">Transmembrane</keyword>
<evidence type="ECO:0000256" key="1">
    <source>
        <dbReference type="SAM" id="Phobius"/>
    </source>
</evidence>
<accession>A0A8W7PK56</accession>
<feature type="transmembrane region" description="Helical" evidence="1">
    <location>
        <begin position="65"/>
        <end position="85"/>
    </location>
</feature>
<keyword evidence="1" id="KW-1133">Transmembrane helix</keyword>
<feature type="transmembrane region" description="Helical" evidence="1">
    <location>
        <begin position="274"/>
        <end position="294"/>
    </location>
</feature>
<dbReference type="AlphaFoldDB" id="A0A8W7PK56"/>
<evidence type="ECO:0000256" key="2">
    <source>
        <dbReference type="SAM" id="SignalP"/>
    </source>
</evidence>
<evidence type="ECO:0000313" key="3">
    <source>
        <dbReference type="EnsemblMetazoa" id="ACOM033194-PA.1"/>
    </source>
</evidence>
<dbReference type="EnsemblMetazoa" id="ACOM033194-RA">
    <property type="protein sequence ID" value="ACOM033194-PA.1"/>
    <property type="gene ID" value="ACOM033194"/>
</dbReference>
<proteinExistence type="predicted"/>
<name>A0A8W7PK56_ANOCL</name>
<sequence>MTCVSTFGLIVAFGMPPLSALLAVFGGNPPPVEPVEAVVTQDVAVEPDDDDTTLPFVESKPFEPMLLTGIADVPVTVAIAVVAIVDDAVVEVALLSAPPPPVVTVVVVVLVEELEAVATEAVAAVDSFAASSAALAGVVAVVEFTDAVAALLLTPAPLLTVVMEVGALEVKADDTADAIDDGVRSPLVPFALLTVVAVPGAGVVSIGVLAVPFNCASVALLSVAGVPVGIFPPTAIMLMAVEVAGEPGSVTFPTAPPAIGDPPSIANGPALPPAAAAAASAFMLSNSCCCWICFWGVESCCSWCIATLIAFGSVSLLALRRAFAGPALPPAPPDATNVACCWPREAVVVMAPEEIDEIIPELMIDATDIGAADRDVMATIGFWPDWCTVELGIDETKICEWCCCWFDCNAPAATTFVAATFD</sequence>
<feature type="transmembrane region" description="Helical" evidence="1">
    <location>
        <begin position="149"/>
        <end position="168"/>
    </location>
</feature>
<reference evidence="3" key="1">
    <citation type="submission" date="2022-08" db="UniProtKB">
        <authorList>
            <consortium name="EnsemblMetazoa"/>
        </authorList>
    </citation>
    <scope>IDENTIFICATION</scope>
</reference>
<keyword evidence="1" id="KW-0472">Membrane</keyword>
<feature type="transmembrane region" description="Helical" evidence="1">
    <location>
        <begin position="123"/>
        <end position="142"/>
    </location>
</feature>
<keyword evidence="2" id="KW-0732">Signal</keyword>
<dbReference type="Proteomes" id="UP000075882">
    <property type="component" value="Unassembled WGS sequence"/>
</dbReference>
<feature type="transmembrane region" description="Helical" evidence="1">
    <location>
        <begin position="218"/>
        <end position="241"/>
    </location>
</feature>
<protein>
    <submittedName>
        <fullName evidence="3">Uncharacterized protein</fullName>
    </submittedName>
</protein>
<feature type="signal peptide" evidence="2">
    <location>
        <begin position="1"/>
        <end position="20"/>
    </location>
</feature>
<feature type="chain" id="PRO_5036476384" evidence="2">
    <location>
        <begin position="21"/>
        <end position="422"/>
    </location>
</feature>
<organism evidence="3">
    <name type="scientific">Anopheles coluzzii</name>
    <name type="common">African malaria mosquito</name>
    <dbReference type="NCBI Taxonomy" id="1518534"/>
    <lineage>
        <taxon>Eukaryota</taxon>
        <taxon>Metazoa</taxon>
        <taxon>Ecdysozoa</taxon>
        <taxon>Arthropoda</taxon>
        <taxon>Hexapoda</taxon>
        <taxon>Insecta</taxon>
        <taxon>Pterygota</taxon>
        <taxon>Neoptera</taxon>
        <taxon>Endopterygota</taxon>
        <taxon>Diptera</taxon>
        <taxon>Nematocera</taxon>
        <taxon>Culicoidea</taxon>
        <taxon>Culicidae</taxon>
        <taxon>Anophelinae</taxon>
        <taxon>Anopheles</taxon>
    </lineage>
</organism>
<feature type="transmembrane region" description="Helical" evidence="1">
    <location>
        <begin position="301"/>
        <end position="319"/>
    </location>
</feature>